<gene>
    <name evidence="1" type="ORF">FA95DRAFT_1608404</name>
</gene>
<keyword evidence="2" id="KW-1185">Reference proteome</keyword>
<organism evidence="1 2">
    <name type="scientific">Auriscalpium vulgare</name>
    <dbReference type="NCBI Taxonomy" id="40419"/>
    <lineage>
        <taxon>Eukaryota</taxon>
        <taxon>Fungi</taxon>
        <taxon>Dikarya</taxon>
        <taxon>Basidiomycota</taxon>
        <taxon>Agaricomycotina</taxon>
        <taxon>Agaricomycetes</taxon>
        <taxon>Russulales</taxon>
        <taxon>Auriscalpiaceae</taxon>
        <taxon>Auriscalpium</taxon>
    </lineage>
</organism>
<accession>A0ACB8RM77</accession>
<evidence type="ECO:0000313" key="2">
    <source>
        <dbReference type="Proteomes" id="UP000814033"/>
    </source>
</evidence>
<sequence>MASTPHVEAEYDIVIAGGGTSAGVLAARLSSVPGLRILVLEAGPPTHDDLTLRQPACVTAHLTPASQTLRFHVSEESAALGGRRLVVPTAACVGGGSTVNFSMYTRASASDYDDWENVYGNAGWGSADLLPLLEKSETYQAQPGARTHGSGGPLKVSYGGHFTNVGKDLLDVARAYDTLRSSKEDADPNDLETVNVYARWPKWIDGDDGTRSDVPNAYLYPLEKNENLTIVPAASVVRVTLDENQRATGLEFVWNQRFLPGADTGVHKVKSTSLVVICAGVFGTPGILERSGIGGAEVLARVGVPQRVDLPGVGESYQDHNGLFVPYTAAPEAETLDPIAQGNAEVIEAASSEWFSTGKGLLAHNSMDIGVKLRPAPSELDAFGTAFRQRWEEYFVPKPDKPVLWLGAFAMLIGDPRQAPPEKYFSMGYFTGYPLALGHVHITDANNVDAPTDFRSGYLEDLADVTPLVWAYKHTRELARRMPLFRGEPPALHPRFAADSPARAIERADGAQAGERIAYTDQDEKAIEAFTRERVTTTWHSIGTCAMKHKDQGGVVDAKLNVYGVTGLKVVDASICPGNVGANTFSTAVGIAEKAALIITDELSSSIVA</sequence>
<evidence type="ECO:0000313" key="1">
    <source>
        <dbReference type="EMBL" id="KAI0044618.1"/>
    </source>
</evidence>
<proteinExistence type="predicted"/>
<dbReference type="EMBL" id="MU275977">
    <property type="protein sequence ID" value="KAI0044618.1"/>
    <property type="molecule type" value="Genomic_DNA"/>
</dbReference>
<protein>
    <submittedName>
        <fullName evidence="1">GMC oxidoreductase</fullName>
    </submittedName>
</protein>
<reference evidence="1" key="1">
    <citation type="submission" date="2021-02" db="EMBL/GenBank/DDBJ databases">
        <authorList>
            <consortium name="DOE Joint Genome Institute"/>
            <person name="Ahrendt S."/>
            <person name="Looney B.P."/>
            <person name="Miyauchi S."/>
            <person name="Morin E."/>
            <person name="Drula E."/>
            <person name="Courty P.E."/>
            <person name="Chicoki N."/>
            <person name="Fauchery L."/>
            <person name="Kohler A."/>
            <person name="Kuo A."/>
            <person name="Labutti K."/>
            <person name="Pangilinan J."/>
            <person name="Lipzen A."/>
            <person name="Riley R."/>
            <person name="Andreopoulos W."/>
            <person name="He G."/>
            <person name="Johnson J."/>
            <person name="Barry K.W."/>
            <person name="Grigoriev I.V."/>
            <person name="Nagy L."/>
            <person name="Hibbett D."/>
            <person name="Henrissat B."/>
            <person name="Matheny P.B."/>
            <person name="Labbe J."/>
            <person name="Martin F."/>
        </authorList>
    </citation>
    <scope>NUCLEOTIDE SEQUENCE</scope>
    <source>
        <strain evidence="1">FP105234-sp</strain>
    </source>
</reference>
<name>A0ACB8RM77_9AGAM</name>
<dbReference type="Proteomes" id="UP000814033">
    <property type="component" value="Unassembled WGS sequence"/>
</dbReference>
<reference evidence="1" key="2">
    <citation type="journal article" date="2022" name="New Phytol.">
        <title>Evolutionary transition to the ectomycorrhizal habit in the genomes of a hyperdiverse lineage of mushroom-forming fungi.</title>
        <authorList>
            <person name="Looney B."/>
            <person name="Miyauchi S."/>
            <person name="Morin E."/>
            <person name="Drula E."/>
            <person name="Courty P.E."/>
            <person name="Kohler A."/>
            <person name="Kuo A."/>
            <person name="LaButti K."/>
            <person name="Pangilinan J."/>
            <person name="Lipzen A."/>
            <person name="Riley R."/>
            <person name="Andreopoulos W."/>
            <person name="He G."/>
            <person name="Johnson J."/>
            <person name="Nolan M."/>
            <person name="Tritt A."/>
            <person name="Barry K.W."/>
            <person name="Grigoriev I.V."/>
            <person name="Nagy L.G."/>
            <person name="Hibbett D."/>
            <person name="Henrissat B."/>
            <person name="Matheny P.B."/>
            <person name="Labbe J."/>
            <person name="Martin F.M."/>
        </authorList>
    </citation>
    <scope>NUCLEOTIDE SEQUENCE</scope>
    <source>
        <strain evidence="1">FP105234-sp</strain>
    </source>
</reference>
<comment type="caution">
    <text evidence="1">The sequence shown here is derived from an EMBL/GenBank/DDBJ whole genome shotgun (WGS) entry which is preliminary data.</text>
</comment>